<dbReference type="PANTHER" id="PTHR43046">
    <property type="entry name" value="GDP-MANNOSE MANNOSYL HYDROLASE"/>
    <property type="match status" value="1"/>
</dbReference>
<dbReference type="InterPro" id="IPR015797">
    <property type="entry name" value="NUDIX_hydrolase-like_dom_sf"/>
</dbReference>
<dbReference type="EMBL" id="JBHSQV010000180">
    <property type="protein sequence ID" value="MFC5988347.1"/>
    <property type="molecule type" value="Genomic_DNA"/>
</dbReference>
<proteinExistence type="predicted"/>
<dbReference type="RefSeq" id="WP_379895815.1">
    <property type="nucleotide sequence ID" value="NZ_CBCSCT010000016.1"/>
</dbReference>
<dbReference type="Proteomes" id="UP001596250">
    <property type="component" value="Unassembled WGS sequence"/>
</dbReference>
<reference evidence="5" key="1">
    <citation type="journal article" date="2019" name="Int. J. Syst. Evol. Microbiol.">
        <title>The Global Catalogue of Microorganisms (GCM) 10K type strain sequencing project: providing services to taxonomists for standard genome sequencing and annotation.</title>
        <authorList>
            <consortium name="The Broad Institute Genomics Platform"/>
            <consortium name="The Broad Institute Genome Sequencing Center for Infectious Disease"/>
            <person name="Wu L."/>
            <person name="Ma J."/>
        </authorList>
    </citation>
    <scope>NUCLEOTIDE SEQUENCE [LARGE SCALE GENOMIC DNA]</scope>
    <source>
        <strain evidence="5">CCM 8749</strain>
    </source>
</reference>
<evidence type="ECO:0000256" key="1">
    <source>
        <dbReference type="ARBA" id="ARBA00001946"/>
    </source>
</evidence>
<comment type="cofactor">
    <cofactor evidence="1">
        <name>Mg(2+)</name>
        <dbReference type="ChEBI" id="CHEBI:18420"/>
    </cofactor>
</comment>
<organism evidence="4 5">
    <name type="scientific">Marinicrinis lubricantis</name>
    <dbReference type="NCBI Taxonomy" id="2086470"/>
    <lineage>
        <taxon>Bacteria</taxon>
        <taxon>Bacillati</taxon>
        <taxon>Bacillota</taxon>
        <taxon>Bacilli</taxon>
        <taxon>Bacillales</taxon>
        <taxon>Paenibacillaceae</taxon>
    </lineage>
</organism>
<evidence type="ECO:0000259" key="3">
    <source>
        <dbReference type="PROSITE" id="PS51462"/>
    </source>
</evidence>
<evidence type="ECO:0000256" key="2">
    <source>
        <dbReference type="ARBA" id="ARBA00022801"/>
    </source>
</evidence>
<sequence>MNETLEQAAIREIKEETGADIEITGVIGVYQNYNKGVIVSFAGRYVSGKLQSEEKEILDVRFVDLNQINLDEWFTRPHFKTRVTDALKGCQVPYESYAAKPYELLGRLEVKNNISK</sequence>
<dbReference type="PANTHER" id="PTHR43046:SF2">
    <property type="entry name" value="8-OXO-DGTP DIPHOSPHATASE-RELATED"/>
    <property type="match status" value="1"/>
</dbReference>
<keyword evidence="5" id="KW-1185">Reference proteome</keyword>
<dbReference type="GO" id="GO:0016787">
    <property type="term" value="F:hydrolase activity"/>
    <property type="evidence" value="ECO:0007669"/>
    <property type="project" value="UniProtKB-KW"/>
</dbReference>
<keyword evidence="2 4" id="KW-0378">Hydrolase</keyword>
<feature type="domain" description="Nudix hydrolase" evidence="3">
    <location>
        <begin position="1"/>
        <end position="85"/>
    </location>
</feature>
<name>A0ABW1ITE8_9BACL</name>
<evidence type="ECO:0000313" key="4">
    <source>
        <dbReference type="EMBL" id="MFC5988347.1"/>
    </source>
</evidence>
<dbReference type="SUPFAM" id="SSF55811">
    <property type="entry name" value="Nudix"/>
    <property type="match status" value="1"/>
</dbReference>
<dbReference type="Pfam" id="PF00293">
    <property type="entry name" value="NUDIX"/>
    <property type="match status" value="1"/>
</dbReference>
<accession>A0ABW1ITE8</accession>
<dbReference type="Gene3D" id="3.90.79.10">
    <property type="entry name" value="Nucleoside Triphosphate Pyrophosphohydrolase"/>
    <property type="match status" value="1"/>
</dbReference>
<gene>
    <name evidence="4" type="ORF">ACFPXP_18240</name>
</gene>
<comment type="caution">
    <text evidence="4">The sequence shown here is derived from an EMBL/GenBank/DDBJ whole genome shotgun (WGS) entry which is preliminary data.</text>
</comment>
<dbReference type="PROSITE" id="PS51462">
    <property type="entry name" value="NUDIX"/>
    <property type="match status" value="1"/>
</dbReference>
<evidence type="ECO:0000313" key="5">
    <source>
        <dbReference type="Proteomes" id="UP001596250"/>
    </source>
</evidence>
<protein>
    <submittedName>
        <fullName evidence="4">NUDIX hydrolase</fullName>
    </submittedName>
</protein>
<dbReference type="InterPro" id="IPR000086">
    <property type="entry name" value="NUDIX_hydrolase_dom"/>
</dbReference>